<proteinExistence type="predicted"/>
<organism evidence="2 4">
    <name type="scientific">Rotaria magnacalcarata</name>
    <dbReference type="NCBI Taxonomy" id="392030"/>
    <lineage>
        <taxon>Eukaryota</taxon>
        <taxon>Metazoa</taxon>
        <taxon>Spiralia</taxon>
        <taxon>Gnathifera</taxon>
        <taxon>Rotifera</taxon>
        <taxon>Eurotatoria</taxon>
        <taxon>Bdelloidea</taxon>
        <taxon>Philodinida</taxon>
        <taxon>Philodinidae</taxon>
        <taxon>Rotaria</taxon>
    </lineage>
</organism>
<dbReference type="Proteomes" id="UP000676336">
    <property type="component" value="Unassembled WGS sequence"/>
</dbReference>
<dbReference type="EMBL" id="CAJOBI010001320">
    <property type="protein sequence ID" value="CAF3875083.1"/>
    <property type="molecule type" value="Genomic_DNA"/>
</dbReference>
<dbReference type="EMBL" id="CAJNRE010015788">
    <property type="protein sequence ID" value="CAF2140930.1"/>
    <property type="molecule type" value="Genomic_DNA"/>
</dbReference>
<evidence type="ECO:0000313" key="2">
    <source>
        <dbReference type="EMBL" id="CAF2140930.1"/>
    </source>
</evidence>
<dbReference type="AlphaFoldDB" id="A0A816X0K2"/>
<reference evidence="2" key="1">
    <citation type="submission" date="2021-02" db="EMBL/GenBank/DDBJ databases">
        <authorList>
            <person name="Nowell W R."/>
        </authorList>
    </citation>
    <scope>NUCLEOTIDE SEQUENCE</scope>
</reference>
<comment type="caution">
    <text evidence="2">The sequence shown here is derived from an EMBL/GenBank/DDBJ whole genome shotgun (WGS) entry which is preliminary data.</text>
</comment>
<evidence type="ECO:0000313" key="3">
    <source>
        <dbReference type="EMBL" id="CAF3875083.1"/>
    </source>
</evidence>
<accession>A0A816X0K2</accession>
<name>A0A816X0K2_9BILA</name>
<dbReference type="Proteomes" id="UP000663824">
    <property type="component" value="Unassembled WGS sequence"/>
</dbReference>
<protein>
    <submittedName>
        <fullName evidence="2">Uncharacterized protein</fullName>
    </submittedName>
</protein>
<gene>
    <name evidence="2" type="ORF">MBJ925_LOCUS29497</name>
    <name evidence="3" type="ORF">SMN809_LOCUS5305</name>
</gene>
<evidence type="ECO:0000256" key="1">
    <source>
        <dbReference type="SAM" id="MobiDB-lite"/>
    </source>
</evidence>
<evidence type="ECO:0000313" key="4">
    <source>
        <dbReference type="Proteomes" id="UP000663824"/>
    </source>
</evidence>
<feature type="compositionally biased region" description="Acidic residues" evidence="1">
    <location>
        <begin position="85"/>
        <end position="101"/>
    </location>
</feature>
<feature type="region of interest" description="Disordered" evidence="1">
    <location>
        <begin position="69"/>
        <end position="101"/>
    </location>
</feature>
<sequence>MSDDTIRHHADGHRRHSLVLSLHSGYVNKRINIFAESGTSYSRPSCSLHYLFTYFVCRYRAYFSRVTRERRTKGNEKQTTASTLVDEEEQQLQEEEDESDFDSALAATEPYDLLDDAIHVLDDMIQQQQSELALSITTSSATIPSGRTTRSGRIIG</sequence>